<feature type="active site" description="Acyl-ester intermediate" evidence="7">
    <location>
        <position position="37"/>
    </location>
</feature>
<dbReference type="RefSeq" id="WP_232036201.1">
    <property type="nucleotide sequence ID" value="NZ_LR025743.1"/>
</dbReference>
<keyword evidence="12" id="KW-1185">Reference proteome</keyword>
<keyword evidence="4" id="KW-0133">Cell shape</keyword>
<dbReference type="PANTHER" id="PTHR21581:SF6">
    <property type="entry name" value="TRAFFICKING PROTEIN PARTICLE COMPLEX SUBUNIT 12"/>
    <property type="match status" value="1"/>
</dbReference>
<evidence type="ECO:0000256" key="9">
    <source>
        <dbReference type="RuleBase" id="RU004016"/>
    </source>
</evidence>
<dbReference type="InterPro" id="IPR001967">
    <property type="entry name" value="Peptidase_S11_N"/>
</dbReference>
<reference evidence="11 12" key="1">
    <citation type="submission" date="2017-11" db="EMBL/GenBank/DDBJ databases">
        <authorList>
            <person name="Seth-Smith MB H."/>
        </authorList>
    </citation>
    <scope>NUCLEOTIDE SEQUENCE [LARGE SCALE GENOMIC DNA]</scope>
    <source>
        <strain evidence="11">E</strain>
    </source>
</reference>
<dbReference type="GO" id="GO:0071555">
    <property type="term" value="P:cell wall organization"/>
    <property type="evidence" value="ECO:0007669"/>
    <property type="project" value="UniProtKB-KW"/>
</dbReference>
<accession>A0AAJ5NIK3</accession>
<dbReference type="AlphaFoldDB" id="A0AAJ5NIK3"/>
<dbReference type="GO" id="GO:0009002">
    <property type="term" value="F:serine-type D-Ala-D-Ala carboxypeptidase activity"/>
    <property type="evidence" value="ECO:0007669"/>
    <property type="project" value="InterPro"/>
</dbReference>
<dbReference type="Pfam" id="PF00768">
    <property type="entry name" value="Peptidase_S11"/>
    <property type="match status" value="1"/>
</dbReference>
<dbReference type="InterPro" id="IPR018044">
    <property type="entry name" value="Peptidase_S11"/>
</dbReference>
<evidence type="ECO:0000256" key="8">
    <source>
        <dbReference type="PIRSR" id="PIRSR618044-2"/>
    </source>
</evidence>
<keyword evidence="2" id="KW-0732">Signal</keyword>
<comment type="similarity">
    <text evidence="1 9">Belongs to the peptidase S11 family.</text>
</comment>
<proteinExistence type="inferred from homology"/>
<evidence type="ECO:0000256" key="4">
    <source>
        <dbReference type="ARBA" id="ARBA00022960"/>
    </source>
</evidence>
<feature type="binding site" evidence="8">
    <location>
        <position position="202"/>
    </location>
    <ligand>
        <name>substrate</name>
    </ligand>
</feature>
<dbReference type="SUPFAM" id="SSF56601">
    <property type="entry name" value="beta-lactamase/transpeptidase-like"/>
    <property type="match status" value="1"/>
</dbReference>
<organism evidence="11 12">
    <name type="scientific">Burkholderia stabilis</name>
    <dbReference type="NCBI Taxonomy" id="95485"/>
    <lineage>
        <taxon>Bacteria</taxon>
        <taxon>Pseudomonadati</taxon>
        <taxon>Pseudomonadota</taxon>
        <taxon>Betaproteobacteria</taxon>
        <taxon>Burkholderiales</taxon>
        <taxon>Burkholderiaceae</taxon>
        <taxon>Burkholderia</taxon>
        <taxon>Burkholderia cepacia complex</taxon>
    </lineage>
</organism>
<dbReference type="GeneID" id="71058500"/>
<evidence type="ECO:0000256" key="1">
    <source>
        <dbReference type="ARBA" id="ARBA00007164"/>
    </source>
</evidence>
<gene>
    <name evidence="11" type="primary">dacC</name>
    <name evidence="11" type="ORF">BSTAB16_6079</name>
</gene>
<evidence type="ECO:0000313" key="12">
    <source>
        <dbReference type="Proteomes" id="UP000268684"/>
    </source>
</evidence>
<keyword evidence="3" id="KW-0378">Hydrolase</keyword>
<evidence type="ECO:0000313" key="11">
    <source>
        <dbReference type="EMBL" id="VBB15881.1"/>
    </source>
</evidence>
<evidence type="ECO:0000256" key="7">
    <source>
        <dbReference type="PIRSR" id="PIRSR618044-1"/>
    </source>
</evidence>
<evidence type="ECO:0000259" key="10">
    <source>
        <dbReference type="Pfam" id="PF00768"/>
    </source>
</evidence>
<feature type="domain" description="Peptidase S11 D-alanyl-D-alanine carboxypeptidase A N-terminal" evidence="10">
    <location>
        <begin position="3"/>
        <end position="238"/>
    </location>
</feature>
<feature type="active site" description="Proton acceptor" evidence="7">
    <location>
        <position position="40"/>
    </location>
</feature>
<evidence type="ECO:0000256" key="5">
    <source>
        <dbReference type="ARBA" id="ARBA00022984"/>
    </source>
</evidence>
<dbReference type="GO" id="GO:0008360">
    <property type="term" value="P:regulation of cell shape"/>
    <property type="evidence" value="ECO:0007669"/>
    <property type="project" value="UniProtKB-KW"/>
</dbReference>
<dbReference type="Gene3D" id="3.40.710.10">
    <property type="entry name" value="DD-peptidase/beta-lactamase superfamily"/>
    <property type="match status" value="1"/>
</dbReference>
<dbReference type="EMBL" id="LR025743">
    <property type="protein sequence ID" value="VBB15881.1"/>
    <property type="molecule type" value="Genomic_DNA"/>
</dbReference>
<dbReference type="PANTHER" id="PTHR21581">
    <property type="entry name" value="D-ALANYL-D-ALANINE CARBOXYPEPTIDASE"/>
    <property type="match status" value="1"/>
</dbReference>
<keyword evidence="6" id="KW-0961">Cell wall biogenesis/degradation</keyword>
<feature type="active site" evidence="7">
    <location>
        <position position="100"/>
    </location>
</feature>
<sequence length="279" mass="30244">MAHEPPSVQAVSWMVVDGESEQILAEHNADAERQPASLTKLMTAYIVLRALRNETLRWDEKVKVSASDVGVVGGDEAKMYLAPGQFVPVRDLVQGLIVASANDAAMVLAQRVGGSLSGFELLMNDTARQLGMQHTHFSTPSGITTPGNYSTARDLSTLALRLTSDFPEYYGYSSEQHFAYGKFAKRNKNWLLGMDPSVDGLKTGHTKAAGYCIVATARRPQEAPAMKRRVFAIVLGAPTAGTRISSAGTLLNYAFSSYKDYPASPESGHRFVTRALEPS</sequence>
<dbReference type="Proteomes" id="UP000268684">
    <property type="component" value="Chromosome II"/>
</dbReference>
<evidence type="ECO:0000256" key="6">
    <source>
        <dbReference type="ARBA" id="ARBA00023316"/>
    </source>
</evidence>
<protein>
    <submittedName>
        <fullName evidence="11">D-alanyl-D-alanine carboxypeptidase dacC,D-alanyl-D-alanine carboxypeptidase,D-alanyl-D-alanine carboxypeptidase</fullName>
    </submittedName>
</protein>
<keyword evidence="5" id="KW-0573">Peptidoglycan synthesis</keyword>
<name>A0AAJ5NIK3_9BURK</name>
<dbReference type="GO" id="GO:0009252">
    <property type="term" value="P:peptidoglycan biosynthetic process"/>
    <property type="evidence" value="ECO:0007669"/>
    <property type="project" value="UniProtKB-KW"/>
</dbReference>
<evidence type="ECO:0000256" key="3">
    <source>
        <dbReference type="ARBA" id="ARBA00022801"/>
    </source>
</evidence>
<dbReference type="GO" id="GO:0006508">
    <property type="term" value="P:proteolysis"/>
    <property type="evidence" value="ECO:0007669"/>
    <property type="project" value="InterPro"/>
</dbReference>
<keyword evidence="11" id="KW-0121">Carboxypeptidase</keyword>
<keyword evidence="11" id="KW-0645">Protease</keyword>
<evidence type="ECO:0000256" key="2">
    <source>
        <dbReference type="ARBA" id="ARBA00022729"/>
    </source>
</evidence>
<dbReference type="InterPro" id="IPR012338">
    <property type="entry name" value="Beta-lactam/transpept-like"/>
</dbReference>
<dbReference type="PRINTS" id="PR00725">
    <property type="entry name" value="DADACBPTASE1"/>
</dbReference>